<sequence>MPSHLVLDHLHLRMTSSRRGSVPATPTCLVRCNSVWYILSPRCGPQSSANCAILSAAAPPKLPFCCDQTRSQCVRVPAPTNLPPPC</sequence>
<accession>A0A6A4RZP0</accession>
<proteinExistence type="predicted"/>
<evidence type="ECO:0000313" key="1">
    <source>
        <dbReference type="EMBL" id="KAF0026107.1"/>
    </source>
</evidence>
<reference evidence="1 2" key="1">
    <citation type="submission" date="2019-06" db="EMBL/GenBank/DDBJ databases">
        <title>Draft genomes of female and male turbot (Scophthalmus maximus).</title>
        <authorList>
            <person name="Xu H."/>
            <person name="Xu X.-W."/>
            <person name="Shao C."/>
            <person name="Chen S."/>
        </authorList>
    </citation>
    <scope>NUCLEOTIDE SEQUENCE [LARGE SCALE GENOMIC DNA]</scope>
    <source>
        <strain evidence="1">Ysfricsl-2016a</strain>
        <tissue evidence="1">Blood</tissue>
    </source>
</reference>
<protein>
    <submittedName>
        <fullName evidence="1">Uncharacterized protein</fullName>
    </submittedName>
</protein>
<organism evidence="1 2">
    <name type="scientific">Scophthalmus maximus</name>
    <name type="common">Turbot</name>
    <name type="synonym">Psetta maxima</name>
    <dbReference type="NCBI Taxonomy" id="52904"/>
    <lineage>
        <taxon>Eukaryota</taxon>
        <taxon>Metazoa</taxon>
        <taxon>Chordata</taxon>
        <taxon>Craniata</taxon>
        <taxon>Vertebrata</taxon>
        <taxon>Euteleostomi</taxon>
        <taxon>Actinopterygii</taxon>
        <taxon>Neopterygii</taxon>
        <taxon>Teleostei</taxon>
        <taxon>Neoteleostei</taxon>
        <taxon>Acanthomorphata</taxon>
        <taxon>Carangaria</taxon>
        <taxon>Pleuronectiformes</taxon>
        <taxon>Pleuronectoidei</taxon>
        <taxon>Scophthalmidae</taxon>
        <taxon>Scophthalmus</taxon>
    </lineage>
</organism>
<dbReference type="Proteomes" id="UP000438429">
    <property type="component" value="Unassembled WGS sequence"/>
</dbReference>
<dbReference type="AlphaFoldDB" id="A0A6A4RZP0"/>
<name>A0A6A4RZP0_SCOMX</name>
<gene>
    <name evidence="1" type="ORF">F2P81_020844</name>
</gene>
<comment type="caution">
    <text evidence="1">The sequence shown here is derived from an EMBL/GenBank/DDBJ whole genome shotgun (WGS) entry which is preliminary data.</text>
</comment>
<dbReference type="EMBL" id="VEVO01000019">
    <property type="protein sequence ID" value="KAF0026107.1"/>
    <property type="molecule type" value="Genomic_DNA"/>
</dbReference>
<evidence type="ECO:0000313" key="2">
    <source>
        <dbReference type="Proteomes" id="UP000438429"/>
    </source>
</evidence>